<dbReference type="Proteomes" id="UP000297245">
    <property type="component" value="Unassembled WGS sequence"/>
</dbReference>
<evidence type="ECO:0000313" key="1">
    <source>
        <dbReference type="EMBL" id="THU81623.1"/>
    </source>
</evidence>
<feature type="non-terminal residue" evidence="1">
    <location>
        <position position="1"/>
    </location>
</feature>
<gene>
    <name evidence="1" type="ORF">K435DRAFT_693169</name>
</gene>
<proteinExistence type="predicted"/>
<organism evidence="1 2">
    <name type="scientific">Dendrothele bispora (strain CBS 962.96)</name>
    <dbReference type="NCBI Taxonomy" id="1314807"/>
    <lineage>
        <taxon>Eukaryota</taxon>
        <taxon>Fungi</taxon>
        <taxon>Dikarya</taxon>
        <taxon>Basidiomycota</taxon>
        <taxon>Agaricomycotina</taxon>
        <taxon>Agaricomycetes</taxon>
        <taxon>Agaricomycetidae</taxon>
        <taxon>Agaricales</taxon>
        <taxon>Agaricales incertae sedis</taxon>
        <taxon>Dendrothele</taxon>
    </lineage>
</organism>
<dbReference type="OrthoDB" id="3011541at2759"/>
<sequence length="79" mass="9301">GIRLFTPCTDNTCDIFENPAQLHLTSNRWYLFSAPHNYRLNDFIPNFAIRRFQNRPDINNPTHEFFPPKNINGKALKLP</sequence>
<evidence type="ECO:0000313" key="2">
    <source>
        <dbReference type="Proteomes" id="UP000297245"/>
    </source>
</evidence>
<name>A0A4S8L088_DENBC</name>
<reference evidence="1 2" key="1">
    <citation type="journal article" date="2019" name="Nat. Ecol. Evol.">
        <title>Megaphylogeny resolves global patterns of mushroom evolution.</title>
        <authorList>
            <person name="Varga T."/>
            <person name="Krizsan K."/>
            <person name="Foldi C."/>
            <person name="Dima B."/>
            <person name="Sanchez-Garcia M."/>
            <person name="Sanchez-Ramirez S."/>
            <person name="Szollosi G.J."/>
            <person name="Szarkandi J.G."/>
            <person name="Papp V."/>
            <person name="Albert L."/>
            <person name="Andreopoulos W."/>
            <person name="Angelini C."/>
            <person name="Antonin V."/>
            <person name="Barry K.W."/>
            <person name="Bougher N.L."/>
            <person name="Buchanan P."/>
            <person name="Buyck B."/>
            <person name="Bense V."/>
            <person name="Catcheside P."/>
            <person name="Chovatia M."/>
            <person name="Cooper J."/>
            <person name="Damon W."/>
            <person name="Desjardin D."/>
            <person name="Finy P."/>
            <person name="Geml J."/>
            <person name="Haridas S."/>
            <person name="Hughes K."/>
            <person name="Justo A."/>
            <person name="Karasinski D."/>
            <person name="Kautmanova I."/>
            <person name="Kiss B."/>
            <person name="Kocsube S."/>
            <person name="Kotiranta H."/>
            <person name="LaButti K.M."/>
            <person name="Lechner B.E."/>
            <person name="Liimatainen K."/>
            <person name="Lipzen A."/>
            <person name="Lukacs Z."/>
            <person name="Mihaltcheva S."/>
            <person name="Morgado L.N."/>
            <person name="Niskanen T."/>
            <person name="Noordeloos M.E."/>
            <person name="Ohm R.A."/>
            <person name="Ortiz-Santana B."/>
            <person name="Ovrebo C."/>
            <person name="Racz N."/>
            <person name="Riley R."/>
            <person name="Savchenko A."/>
            <person name="Shiryaev A."/>
            <person name="Soop K."/>
            <person name="Spirin V."/>
            <person name="Szebenyi C."/>
            <person name="Tomsovsky M."/>
            <person name="Tulloss R.E."/>
            <person name="Uehling J."/>
            <person name="Grigoriev I.V."/>
            <person name="Vagvolgyi C."/>
            <person name="Papp T."/>
            <person name="Martin F.M."/>
            <person name="Miettinen O."/>
            <person name="Hibbett D.S."/>
            <person name="Nagy L.G."/>
        </authorList>
    </citation>
    <scope>NUCLEOTIDE SEQUENCE [LARGE SCALE GENOMIC DNA]</scope>
    <source>
        <strain evidence="1 2">CBS 962.96</strain>
    </source>
</reference>
<dbReference type="EMBL" id="ML179792">
    <property type="protein sequence ID" value="THU81623.1"/>
    <property type="molecule type" value="Genomic_DNA"/>
</dbReference>
<dbReference type="AlphaFoldDB" id="A0A4S8L088"/>
<keyword evidence="2" id="KW-1185">Reference proteome</keyword>
<protein>
    <submittedName>
        <fullName evidence="1">Uncharacterized protein</fullName>
    </submittedName>
</protein>
<accession>A0A4S8L088</accession>